<dbReference type="AlphaFoldDB" id="T0J180"/>
<dbReference type="EMBL" id="ATHL01000050">
    <property type="protein sequence ID" value="EQB17860.1"/>
    <property type="molecule type" value="Genomic_DNA"/>
</dbReference>
<dbReference type="PATRIC" id="fig|1096930.3.peg.1316"/>
<sequence length="298" mass="30763">MLSLLPKQLDRNIDLSEARSTGIAMSAPSAPGGAVQAAIARAALATGIDFQYLMAQASLESNFDPAARAATSSAAGLFQFTKGTWLGTLGRHAADHGMAWVQQVVSGGGLADPGLRARIMDLRYDAQASALMAAELANDNRAELTARLGREPDATELYLAHFLGAAGAGEFLSALAADPLRSASSILPAAAAANPLIFYQGGAPRSLGGVMDLMRSKMAGAMERAASSDHAYRSRSGEDPIGPVAHEFRAAARSSPQVVAAPPRHSMAETLRGLYDAGGAGGPAHVRKAYARLAELGL</sequence>
<reference evidence="1 2" key="1">
    <citation type="journal article" date="2013" name="Genome Announc.">
        <title>Genome Sequence of Novosphingobium lindaniclasticum LE124T, Isolated from a Hexachlorocyclohexane Dumpsite.</title>
        <authorList>
            <person name="Saxena A."/>
            <person name="Nayyar N."/>
            <person name="Sangwan N."/>
            <person name="Kumari R."/>
            <person name="Khurana J.P."/>
            <person name="Lal R."/>
        </authorList>
    </citation>
    <scope>NUCLEOTIDE SEQUENCE [LARGE SCALE GENOMIC DNA]</scope>
    <source>
        <strain evidence="1 2">LE124</strain>
    </source>
</reference>
<evidence type="ECO:0000313" key="1">
    <source>
        <dbReference type="EMBL" id="EQB17860.1"/>
    </source>
</evidence>
<protein>
    <recommendedName>
        <fullName evidence="3">Transglycosylase SLT domain-containing protein</fullName>
    </recommendedName>
</protein>
<dbReference type="InterPro" id="IPR023346">
    <property type="entry name" value="Lysozyme-like_dom_sf"/>
</dbReference>
<gene>
    <name evidence="1" type="ORF">L284_06680</name>
</gene>
<organism evidence="1 2">
    <name type="scientific">Novosphingobium lindaniclasticum LE124</name>
    <dbReference type="NCBI Taxonomy" id="1096930"/>
    <lineage>
        <taxon>Bacteria</taxon>
        <taxon>Pseudomonadati</taxon>
        <taxon>Pseudomonadota</taxon>
        <taxon>Alphaproteobacteria</taxon>
        <taxon>Sphingomonadales</taxon>
        <taxon>Sphingomonadaceae</taxon>
        <taxon>Novosphingobium</taxon>
    </lineage>
</organism>
<accession>T0J180</accession>
<name>T0J180_9SPHN</name>
<dbReference type="Proteomes" id="UP000015527">
    <property type="component" value="Unassembled WGS sequence"/>
</dbReference>
<evidence type="ECO:0000313" key="2">
    <source>
        <dbReference type="Proteomes" id="UP000015527"/>
    </source>
</evidence>
<dbReference type="eggNOG" id="COG0741">
    <property type="taxonomic scope" value="Bacteria"/>
</dbReference>
<keyword evidence="2" id="KW-1185">Reference proteome</keyword>
<evidence type="ECO:0008006" key="3">
    <source>
        <dbReference type="Google" id="ProtNLM"/>
    </source>
</evidence>
<comment type="caution">
    <text evidence="1">The sequence shown here is derived from an EMBL/GenBank/DDBJ whole genome shotgun (WGS) entry which is preliminary data.</text>
</comment>
<proteinExistence type="predicted"/>
<dbReference type="Gene3D" id="1.10.530.10">
    <property type="match status" value="1"/>
</dbReference>
<dbReference type="SUPFAM" id="SSF53955">
    <property type="entry name" value="Lysozyme-like"/>
    <property type="match status" value="1"/>
</dbReference>